<proteinExistence type="predicted"/>
<organism evidence="2 3">
    <name type="scientific">Pseudomonas benzenivorans</name>
    <dbReference type="NCBI Taxonomy" id="556533"/>
    <lineage>
        <taxon>Bacteria</taxon>
        <taxon>Pseudomonadati</taxon>
        <taxon>Pseudomonadota</taxon>
        <taxon>Gammaproteobacteria</taxon>
        <taxon>Pseudomonadales</taxon>
        <taxon>Pseudomonadaceae</taxon>
        <taxon>Pseudomonas</taxon>
    </lineage>
</organism>
<accession>A0ABZ0PXG3</accession>
<dbReference type="Proteomes" id="UP001305928">
    <property type="component" value="Chromosome"/>
</dbReference>
<name>A0ABZ0PXG3_9PSED</name>
<keyword evidence="1" id="KW-1133">Transmembrane helix</keyword>
<keyword evidence="1" id="KW-0472">Membrane</keyword>
<dbReference type="RefSeq" id="WP_318645064.1">
    <property type="nucleotide sequence ID" value="NZ_CP137892.1"/>
</dbReference>
<protein>
    <recommendedName>
        <fullName evidence="4">DUF3311 domain-containing protein</fullName>
    </recommendedName>
</protein>
<evidence type="ECO:0000313" key="2">
    <source>
        <dbReference type="EMBL" id="WPC05878.1"/>
    </source>
</evidence>
<dbReference type="EMBL" id="CP137892">
    <property type="protein sequence ID" value="WPC05878.1"/>
    <property type="molecule type" value="Genomic_DNA"/>
</dbReference>
<keyword evidence="3" id="KW-1185">Reference proteome</keyword>
<sequence length="66" mass="7483">MADRSLRGQRLAALFLLGWLLFSYPLLTLFDNDARLLGIPLLYAYLFLAWAALIGLMVLVIEGSRR</sequence>
<feature type="transmembrane region" description="Helical" evidence="1">
    <location>
        <begin position="12"/>
        <end position="30"/>
    </location>
</feature>
<evidence type="ECO:0008006" key="4">
    <source>
        <dbReference type="Google" id="ProtNLM"/>
    </source>
</evidence>
<evidence type="ECO:0000313" key="3">
    <source>
        <dbReference type="Proteomes" id="UP001305928"/>
    </source>
</evidence>
<gene>
    <name evidence="2" type="ORF">SBP02_03695</name>
</gene>
<keyword evidence="1" id="KW-0812">Transmembrane</keyword>
<evidence type="ECO:0000256" key="1">
    <source>
        <dbReference type="SAM" id="Phobius"/>
    </source>
</evidence>
<reference evidence="2 3" key="1">
    <citation type="submission" date="2023-11" db="EMBL/GenBank/DDBJ databases">
        <title>Complete genome of Pseudomonas benzenivorans BA3361.</title>
        <authorList>
            <person name="Shin S.Y."/>
            <person name="Song J."/>
            <person name="Kang H."/>
        </authorList>
    </citation>
    <scope>NUCLEOTIDE SEQUENCE [LARGE SCALE GENOMIC DNA]</scope>
    <source>
        <strain evidence="2 3">HNIBRBA3361</strain>
    </source>
</reference>
<feature type="transmembrane region" description="Helical" evidence="1">
    <location>
        <begin position="42"/>
        <end position="61"/>
    </location>
</feature>